<feature type="compositionally biased region" description="Low complexity" evidence="8">
    <location>
        <begin position="83"/>
        <end position="116"/>
    </location>
</feature>
<comment type="catalytic activity">
    <reaction evidence="1 7">
        <text>Thiol-dependent hydrolysis of ester, thioester, amide, peptide and isopeptide bonds formed by the C-terminal Gly of ubiquitin (a 76-residue protein attached to proteins as an intracellular targeting signal).</text>
        <dbReference type="EC" id="3.4.19.12"/>
    </reaction>
</comment>
<dbReference type="GO" id="GO:0016579">
    <property type="term" value="P:protein deubiquitination"/>
    <property type="evidence" value="ECO:0007669"/>
    <property type="project" value="InterPro"/>
</dbReference>
<feature type="region of interest" description="Disordered" evidence="8">
    <location>
        <begin position="732"/>
        <end position="768"/>
    </location>
</feature>
<feature type="region of interest" description="Disordered" evidence="8">
    <location>
        <begin position="896"/>
        <end position="915"/>
    </location>
</feature>
<feature type="region of interest" description="Disordered" evidence="8">
    <location>
        <begin position="956"/>
        <end position="976"/>
    </location>
</feature>
<comment type="similarity">
    <text evidence="2 7">Belongs to the peptidase C19 family.</text>
</comment>
<evidence type="ECO:0000256" key="3">
    <source>
        <dbReference type="ARBA" id="ARBA00022670"/>
    </source>
</evidence>
<dbReference type="InterPro" id="IPR050164">
    <property type="entry name" value="Peptidase_C19"/>
</dbReference>
<dbReference type="GO" id="GO:0005829">
    <property type="term" value="C:cytosol"/>
    <property type="evidence" value="ECO:0007669"/>
    <property type="project" value="TreeGrafter"/>
</dbReference>
<reference evidence="10" key="1">
    <citation type="submission" date="2022-06" db="EMBL/GenBank/DDBJ databases">
        <authorList>
            <consortium name="SYNGENTA / RWTH Aachen University"/>
        </authorList>
    </citation>
    <scope>NUCLEOTIDE SEQUENCE</scope>
</reference>
<feature type="compositionally biased region" description="Polar residues" evidence="8">
    <location>
        <begin position="371"/>
        <end position="389"/>
    </location>
</feature>
<evidence type="ECO:0000256" key="6">
    <source>
        <dbReference type="ARBA" id="ARBA00022807"/>
    </source>
</evidence>
<feature type="region of interest" description="Disordered" evidence="8">
    <location>
        <begin position="1"/>
        <end position="33"/>
    </location>
</feature>
<feature type="compositionally biased region" description="Polar residues" evidence="8">
    <location>
        <begin position="433"/>
        <end position="453"/>
    </location>
</feature>
<feature type="region of interest" description="Disordered" evidence="8">
    <location>
        <begin position="498"/>
        <end position="537"/>
    </location>
</feature>
<feature type="non-terminal residue" evidence="10">
    <location>
        <position position="976"/>
    </location>
</feature>
<feature type="compositionally biased region" description="Polar residues" evidence="8">
    <location>
        <begin position="753"/>
        <end position="768"/>
    </location>
</feature>
<dbReference type="GO" id="GO:0004843">
    <property type="term" value="F:cysteine-type deubiquitinase activity"/>
    <property type="evidence" value="ECO:0007669"/>
    <property type="project" value="UniProtKB-UniRule"/>
</dbReference>
<feature type="region of interest" description="Disordered" evidence="8">
    <location>
        <begin position="581"/>
        <end position="606"/>
    </location>
</feature>
<dbReference type="PANTHER" id="PTHR24006:SF888">
    <property type="entry name" value="UBIQUITIN CARBOXYL-TERMINAL HYDROLASE 30"/>
    <property type="match status" value="1"/>
</dbReference>
<evidence type="ECO:0000256" key="5">
    <source>
        <dbReference type="ARBA" id="ARBA00022801"/>
    </source>
</evidence>
<keyword evidence="5 7" id="KW-0378">Hydrolase</keyword>
<dbReference type="PROSITE" id="PS50235">
    <property type="entry name" value="USP_3"/>
    <property type="match status" value="1"/>
</dbReference>
<name>A0AAV0BPG2_PHAPC</name>
<feature type="region of interest" description="Disordered" evidence="8">
    <location>
        <begin position="433"/>
        <end position="478"/>
    </location>
</feature>
<keyword evidence="4 7" id="KW-0833">Ubl conjugation pathway</keyword>
<evidence type="ECO:0000256" key="4">
    <source>
        <dbReference type="ARBA" id="ARBA00022786"/>
    </source>
</evidence>
<dbReference type="Pfam" id="PF00443">
    <property type="entry name" value="UCH"/>
    <property type="match status" value="1"/>
</dbReference>
<accession>A0AAV0BPG2</accession>
<keyword evidence="6 7" id="KW-0788">Thiol protease</keyword>
<dbReference type="InterPro" id="IPR028889">
    <property type="entry name" value="USP"/>
</dbReference>
<feature type="region of interest" description="Disordered" evidence="8">
    <location>
        <begin position="213"/>
        <end position="241"/>
    </location>
</feature>
<protein>
    <recommendedName>
        <fullName evidence="7">Ubiquitin carboxyl-terminal hydrolase</fullName>
        <ecNumber evidence="7">3.4.19.12</ecNumber>
    </recommendedName>
</protein>
<dbReference type="CDD" id="cd02257">
    <property type="entry name" value="Peptidase_C19"/>
    <property type="match status" value="1"/>
</dbReference>
<gene>
    <name evidence="10" type="ORF">PPACK8108_LOCUS23514</name>
</gene>
<comment type="caution">
    <text evidence="10">The sequence shown here is derived from an EMBL/GenBank/DDBJ whole genome shotgun (WGS) entry which is preliminary data.</text>
</comment>
<dbReference type="EMBL" id="CALTRL010005990">
    <property type="protein sequence ID" value="CAH7688547.1"/>
    <property type="molecule type" value="Genomic_DNA"/>
</dbReference>
<dbReference type="PROSITE" id="PS00972">
    <property type="entry name" value="USP_1"/>
    <property type="match status" value="1"/>
</dbReference>
<keyword evidence="11" id="KW-1185">Reference proteome</keyword>
<dbReference type="GO" id="GO:0006508">
    <property type="term" value="P:proteolysis"/>
    <property type="evidence" value="ECO:0007669"/>
    <property type="project" value="UniProtKB-KW"/>
</dbReference>
<dbReference type="Gene3D" id="3.90.70.10">
    <property type="entry name" value="Cysteine proteinases"/>
    <property type="match status" value="2"/>
</dbReference>
<evidence type="ECO:0000256" key="1">
    <source>
        <dbReference type="ARBA" id="ARBA00000707"/>
    </source>
</evidence>
<organism evidence="10 11">
    <name type="scientific">Phakopsora pachyrhizi</name>
    <name type="common">Asian soybean rust disease fungus</name>
    <dbReference type="NCBI Taxonomy" id="170000"/>
    <lineage>
        <taxon>Eukaryota</taxon>
        <taxon>Fungi</taxon>
        <taxon>Dikarya</taxon>
        <taxon>Basidiomycota</taxon>
        <taxon>Pucciniomycotina</taxon>
        <taxon>Pucciniomycetes</taxon>
        <taxon>Pucciniales</taxon>
        <taxon>Phakopsoraceae</taxon>
        <taxon>Phakopsora</taxon>
    </lineage>
</organism>
<dbReference type="Proteomes" id="UP001153365">
    <property type="component" value="Unassembled WGS sequence"/>
</dbReference>
<dbReference type="EC" id="3.4.19.12" evidence="7"/>
<keyword evidence="3 7" id="KW-0645">Protease</keyword>
<feature type="domain" description="USP" evidence="9">
    <location>
        <begin position="40"/>
        <end position="976"/>
    </location>
</feature>
<feature type="compositionally biased region" description="Low complexity" evidence="8">
    <location>
        <begin position="1"/>
        <end position="21"/>
    </location>
</feature>
<dbReference type="AlphaFoldDB" id="A0AAV0BPG2"/>
<feature type="region of interest" description="Disordered" evidence="8">
    <location>
        <begin position="73"/>
        <end position="116"/>
    </location>
</feature>
<dbReference type="InterPro" id="IPR001394">
    <property type="entry name" value="Peptidase_C19_UCH"/>
</dbReference>
<evidence type="ECO:0000256" key="8">
    <source>
        <dbReference type="SAM" id="MobiDB-lite"/>
    </source>
</evidence>
<proteinExistence type="inferred from homology"/>
<feature type="region of interest" description="Disordered" evidence="8">
    <location>
        <begin position="367"/>
        <end position="405"/>
    </location>
</feature>
<evidence type="ECO:0000313" key="11">
    <source>
        <dbReference type="Proteomes" id="UP001153365"/>
    </source>
</evidence>
<feature type="compositionally biased region" description="Low complexity" evidence="8">
    <location>
        <begin position="215"/>
        <end position="228"/>
    </location>
</feature>
<dbReference type="InterPro" id="IPR018200">
    <property type="entry name" value="USP_CS"/>
</dbReference>
<feature type="compositionally biased region" description="Polar residues" evidence="8">
    <location>
        <begin position="515"/>
        <end position="537"/>
    </location>
</feature>
<sequence length="976" mass="106971">MDQTTSSNSSSSSSSKQSQSKPQPPHGSSDLHSLPIPLLPGLINLGNTCYMNSVLQSLNAARPLRQNLQSSTKPIALKSQIPSATSDPNSSLSSSSSSLSSSTSPTAVSSPSAQEDKSISQLVVSQSLISVIRALSQPSQQSIRPIELLQQVAFRNPDYLSDQQQDAHEFFHVLLSLVRNEEDLLVSENCPNGSQPSQLEQGSLVHQINSHDRSSISYSPPVSSIPLSASDEPLTGSESSHSSIHSLLLPASSSVSSSSSYVYSPLNSQVLKQTHAQDESHQNLRATPLLDSIFSGSLTQYTVCENLHVSKVTEPFLDLSLATKSGSGHSGKRSKISKTVINRLKGSNLPLPSLKQEVNKSQVLECGPLSDDQTTINSRARRSSFTQYGDSEVSLLPDRSPRQPRRLSIDSCEKFNVCAPRPTFWANNFLSSAGTTTSSPSNQKTSDQESVSPSMKIIRFVKRPSKKKTTEPRSAISPTFANLKDEAHKEYVRKILLGPSSKPTSSPNPLRALKFSQSTPANQSSSPIPHTNQSWLSSRSNVETDLHDLLRRFASVEVLEGENSFACQQCWKEDAKAREDAARLSPTAPLAQPSSSATILPDPPSDPSFQYPFRDNILFTRAPIPKSSDCNDGLLRCREEVNDIPTIRIVARSRTSSLSENSLRIDGQAIKLLSGSPQQHRLRSLSPDKKRLGFVAEDAFFIDSSAEQSFSADSSFGISSLSSSGSLSIISSSERRTVEEEEIDSDMTEKTRCTQSSAADRLPNGSNHSYNSDQVSNWVLPYQIGNRIRALRLLSNTPSTSNLTKQQLQASQEVVEHVMRKAFKRYLFGELPQTLLIHLKRFETTFKSRVGGKIFGVGKQNKCPGMTMEWVKNEEYISFPEFLDLKEFVGPRLNEDEGAESAEGNADNDNNASVLNLSSTSSTEYRLFAVVVHKGQIGSGHYYAYVLSDQIGNMKGEGREKDIREADSREPKPRKR</sequence>
<dbReference type="PROSITE" id="PS00973">
    <property type="entry name" value="USP_2"/>
    <property type="match status" value="1"/>
</dbReference>
<evidence type="ECO:0000256" key="2">
    <source>
        <dbReference type="ARBA" id="ARBA00009085"/>
    </source>
</evidence>
<dbReference type="InterPro" id="IPR038765">
    <property type="entry name" value="Papain-like_cys_pep_sf"/>
</dbReference>
<dbReference type="SUPFAM" id="SSF54001">
    <property type="entry name" value="Cysteine proteinases"/>
    <property type="match status" value="1"/>
</dbReference>
<evidence type="ECO:0000256" key="7">
    <source>
        <dbReference type="RuleBase" id="RU366025"/>
    </source>
</evidence>
<dbReference type="GO" id="GO:0005634">
    <property type="term" value="C:nucleus"/>
    <property type="evidence" value="ECO:0007669"/>
    <property type="project" value="TreeGrafter"/>
</dbReference>
<dbReference type="PANTHER" id="PTHR24006">
    <property type="entry name" value="UBIQUITIN CARBOXYL-TERMINAL HYDROLASE"/>
    <property type="match status" value="1"/>
</dbReference>
<evidence type="ECO:0000313" key="10">
    <source>
        <dbReference type="EMBL" id="CAH7688547.1"/>
    </source>
</evidence>
<evidence type="ECO:0000259" key="9">
    <source>
        <dbReference type="PROSITE" id="PS50235"/>
    </source>
</evidence>